<dbReference type="InterPro" id="IPR050317">
    <property type="entry name" value="Plant_Fungal_Acyltransferase"/>
</dbReference>
<evidence type="ECO:0000313" key="3">
    <source>
        <dbReference type="RefSeq" id="XP_010277517.1"/>
    </source>
</evidence>
<dbReference type="Pfam" id="PF02458">
    <property type="entry name" value="Transferase"/>
    <property type="match status" value="1"/>
</dbReference>
<dbReference type="InterPro" id="IPR023213">
    <property type="entry name" value="CAT-like_dom_sf"/>
</dbReference>
<dbReference type="AlphaFoldDB" id="A0A1U8BK27"/>
<keyword evidence="2" id="KW-1185">Reference proteome</keyword>
<organism evidence="2 3">
    <name type="scientific">Nelumbo nucifera</name>
    <name type="common">Sacred lotus</name>
    <dbReference type="NCBI Taxonomy" id="4432"/>
    <lineage>
        <taxon>Eukaryota</taxon>
        <taxon>Viridiplantae</taxon>
        <taxon>Streptophyta</taxon>
        <taxon>Embryophyta</taxon>
        <taxon>Tracheophyta</taxon>
        <taxon>Spermatophyta</taxon>
        <taxon>Magnoliopsida</taxon>
        <taxon>Proteales</taxon>
        <taxon>Nelumbonaceae</taxon>
        <taxon>Nelumbo</taxon>
    </lineage>
</organism>
<dbReference type="STRING" id="4432.A0A1U8BK27"/>
<dbReference type="RefSeq" id="XP_010277517.1">
    <property type="nucleotide sequence ID" value="XM_010279215.2"/>
</dbReference>
<protein>
    <submittedName>
        <fullName evidence="3">Protein ECERIFERUM 1-like</fullName>
    </submittedName>
</protein>
<comment type="similarity">
    <text evidence="1">Belongs to the plant acyltransferase family.</text>
</comment>
<reference evidence="3" key="1">
    <citation type="submission" date="2025-08" db="UniProtKB">
        <authorList>
            <consortium name="RefSeq"/>
        </authorList>
    </citation>
    <scope>IDENTIFICATION</scope>
</reference>
<evidence type="ECO:0000256" key="1">
    <source>
        <dbReference type="ARBA" id="ARBA00009861"/>
    </source>
</evidence>
<dbReference type="Gene3D" id="3.30.559.10">
    <property type="entry name" value="Chloramphenicol acetyltransferase-like domain"/>
    <property type="match status" value="2"/>
</dbReference>
<dbReference type="OMA" id="NEMKVGY"/>
<dbReference type="FunCoup" id="A0A1U8BK27">
    <property type="interactions" value="164"/>
</dbReference>
<name>A0A1U8BK27_NELNU</name>
<accession>A0A1U8BK27</accession>
<dbReference type="OrthoDB" id="1862401at2759"/>
<evidence type="ECO:0000313" key="2">
    <source>
        <dbReference type="Proteomes" id="UP000189703"/>
    </source>
</evidence>
<sequence>MAPAEVEDPVYDIKLSSVVPASITGEDRVHEFSSMDLALKLHYLRGLYFFKSNMVQGLTIYDYKKHLFKWLEINGVLSGRIRRSESGRPSIKCNDGGVRVIEAQCSNTLDQWLEMNDYSLHRRLFPNQVLGPDLGFSPLILVQFTWFKCGGVSVGLSWAHVLGDPFSASRLINIWAQMLSDRLPPKSFNLPKAEPKPQMPETPVHDGSEPVSVKQVEPVGEHWLVANNCQMETFSFQLTSAELTNLHSKMRNQTGKTPTFESLSAIIWQSLARVRGKPEPRTVTVYRKGRHDGELGNNQAVSVVKADFSIADASASELAQMLVGRSVEENSKIEKAVERDQGLTDFIALGVNLTFVNLEEVELYGLEFRGQKPIYANCLIDGVGDEGVVLVLPGPESGSIAEGRGGRTVTVTLPENQVAQLKNELQREWCISV</sequence>
<dbReference type="KEGG" id="nnu:104611927"/>
<dbReference type="eggNOG" id="ENOG502QQYP">
    <property type="taxonomic scope" value="Eukaryota"/>
</dbReference>
<dbReference type="GO" id="GO:0016747">
    <property type="term" value="F:acyltransferase activity, transferring groups other than amino-acyl groups"/>
    <property type="evidence" value="ECO:0000318"/>
    <property type="project" value="GO_Central"/>
</dbReference>
<dbReference type="Proteomes" id="UP000189703">
    <property type="component" value="Unplaced"/>
</dbReference>
<dbReference type="PANTHER" id="PTHR31642:SF115">
    <property type="entry name" value="PROTEIN ECERIFERUM 26-LIKE"/>
    <property type="match status" value="1"/>
</dbReference>
<dbReference type="GeneID" id="104611927"/>
<proteinExistence type="inferred from homology"/>
<dbReference type="PANTHER" id="PTHR31642">
    <property type="entry name" value="TRICHOTHECENE 3-O-ACETYLTRANSFERASE"/>
    <property type="match status" value="1"/>
</dbReference>
<gene>
    <name evidence="3" type="primary">LOC104611927</name>
</gene>